<dbReference type="PANTHER" id="PTHR31286:SF153">
    <property type="entry name" value="DUF4283 DOMAIN PROTEIN"/>
    <property type="match status" value="1"/>
</dbReference>
<name>A0AAW2U5K3_9LAMI</name>
<gene>
    <name evidence="2" type="ORF">Slati_3678800</name>
</gene>
<comment type="caution">
    <text evidence="2">The sequence shown here is derived from an EMBL/GenBank/DDBJ whole genome shotgun (WGS) entry which is preliminary data.</text>
</comment>
<accession>A0AAW2U5K3</accession>
<protein>
    <recommendedName>
        <fullName evidence="1">DUF4283 domain-containing protein</fullName>
    </recommendedName>
</protein>
<evidence type="ECO:0000313" key="2">
    <source>
        <dbReference type="EMBL" id="KAL0410891.1"/>
    </source>
</evidence>
<evidence type="ECO:0000259" key="1">
    <source>
        <dbReference type="Pfam" id="PF14111"/>
    </source>
</evidence>
<dbReference type="EMBL" id="JACGWN010000013">
    <property type="protein sequence ID" value="KAL0410891.1"/>
    <property type="molecule type" value="Genomic_DNA"/>
</dbReference>
<organism evidence="2">
    <name type="scientific">Sesamum latifolium</name>
    <dbReference type="NCBI Taxonomy" id="2727402"/>
    <lineage>
        <taxon>Eukaryota</taxon>
        <taxon>Viridiplantae</taxon>
        <taxon>Streptophyta</taxon>
        <taxon>Embryophyta</taxon>
        <taxon>Tracheophyta</taxon>
        <taxon>Spermatophyta</taxon>
        <taxon>Magnoliopsida</taxon>
        <taxon>eudicotyledons</taxon>
        <taxon>Gunneridae</taxon>
        <taxon>Pentapetalae</taxon>
        <taxon>asterids</taxon>
        <taxon>lamiids</taxon>
        <taxon>Lamiales</taxon>
        <taxon>Pedaliaceae</taxon>
        <taxon>Sesamum</taxon>
    </lineage>
</organism>
<dbReference type="Pfam" id="PF14111">
    <property type="entry name" value="DUF4283"/>
    <property type="match status" value="1"/>
</dbReference>
<dbReference type="InterPro" id="IPR040256">
    <property type="entry name" value="At4g02000-like"/>
</dbReference>
<dbReference type="AlphaFoldDB" id="A0AAW2U5K3"/>
<dbReference type="InterPro" id="IPR025558">
    <property type="entry name" value="DUF4283"/>
</dbReference>
<reference evidence="2" key="2">
    <citation type="journal article" date="2024" name="Plant">
        <title>Genomic evolution and insights into agronomic trait innovations of Sesamum species.</title>
        <authorList>
            <person name="Miao H."/>
            <person name="Wang L."/>
            <person name="Qu L."/>
            <person name="Liu H."/>
            <person name="Sun Y."/>
            <person name="Le M."/>
            <person name="Wang Q."/>
            <person name="Wei S."/>
            <person name="Zheng Y."/>
            <person name="Lin W."/>
            <person name="Duan Y."/>
            <person name="Cao H."/>
            <person name="Xiong S."/>
            <person name="Wang X."/>
            <person name="Wei L."/>
            <person name="Li C."/>
            <person name="Ma Q."/>
            <person name="Ju M."/>
            <person name="Zhao R."/>
            <person name="Li G."/>
            <person name="Mu C."/>
            <person name="Tian Q."/>
            <person name="Mei H."/>
            <person name="Zhang T."/>
            <person name="Gao T."/>
            <person name="Zhang H."/>
        </authorList>
    </citation>
    <scope>NUCLEOTIDE SEQUENCE</scope>
    <source>
        <strain evidence="2">KEN1</strain>
    </source>
</reference>
<feature type="domain" description="DUF4283" evidence="1">
    <location>
        <begin position="35"/>
        <end position="113"/>
    </location>
</feature>
<sequence>MEEEVARLAQNLRLTEEEEDRLIIPHGIWDGKTERDGYYVVGRLLSQKSYRIEYVRSTLAAIISPLRGMEIMEIGDKRLLFKFNHILDRNRVMEGCPWTFERHLLVLRPVEEDDNPQTVELNWSPFYVHIHGLRLQTKAMADIIGGRIGRIVEDPVKSQRSWGTKMRVRVEMDIRKPLQRFLQCEKQVEEGYVDSNEDKYYGLWLNATVSRGMLRRFSGDKSQSSIPSLDNLSELMHAKCGSGSRRGIRIFEPTRSNTDITNPMSHDFLGTDKRSTATETQEYLGEEGTSVKCGQGIADNLGQPKLSELLSRPLS</sequence>
<reference evidence="2" key="1">
    <citation type="submission" date="2020-06" db="EMBL/GenBank/DDBJ databases">
        <authorList>
            <person name="Li T."/>
            <person name="Hu X."/>
            <person name="Zhang T."/>
            <person name="Song X."/>
            <person name="Zhang H."/>
            <person name="Dai N."/>
            <person name="Sheng W."/>
            <person name="Hou X."/>
            <person name="Wei L."/>
        </authorList>
    </citation>
    <scope>NUCLEOTIDE SEQUENCE</scope>
    <source>
        <strain evidence="2">KEN1</strain>
        <tissue evidence="2">Leaf</tissue>
    </source>
</reference>
<dbReference type="PANTHER" id="PTHR31286">
    <property type="entry name" value="GLYCINE-RICH CELL WALL STRUCTURAL PROTEIN 1.8-LIKE"/>
    <property type="match status" value="1"/>
</dbReference>
<proteinExistence type="predicted"/>